<evidence type="ECO:0000256" key="1">
    <source>
        <dbReference type="SAM" id="MobiDB-lite"/>
    </source>
</evidence>
<name>A0A9D4G2V3_DREPO</name>
<evidence type="ECO:0000313" key="3">
    <source>
        <dbReference type="EMBL" id="KAH3808124.1"/>
    </source>
</evidence>
<keyword evidence="2" id="KW-1133">Transmembrane helix</keyword>
<proteinExistence type="predicted"/>
<dbReference type="EMBL" id="JAIWYP010000006">
    <property type="protein sequence ID" value="KAH3808124.1"/>
    <property type="molecule type" value="Genomic_DNA"/>
</dbReference>
<dbReference type="AlphaFoldDB" id="A0A9D4G2V3"/>
<protein>
    <submittedName>
        <fullName evidence="3">Uncharacterized protein</fullName>
    </submittedName>
</protein>
<feature type="region of interest" description="Disordered" evidence="1">
    <location>
        <begin position="1"/>
        <end position="21"/>
    </location>
</feature>
<accession>A0A9D4G2V3</accession>
<gene>
    <name evidence="3" type="ORF">DPMN_136475</name>
</gene>
<organism evidence="3 4">
    <name type="scientific">Dreissena polymorpha</name>
    <name type="common">Zebra mussel</name>
    <name type="synonym">Mytilus polymorpha</name>
    <dbReference type="NCBI Taxonomy" id="45954"/>
    <lineage>
        <taxon>Eukaryota</taxon>
        <taxon>Metazoa</taxon>
        <taxon>Spiralia</taxon>
        <taxon>Lophotrochozoa</taxon>
        <taxon>Mollusca</taxon>
        <taxon>Bivalvia</taxon>
        <taxon>Autobranchia</taxon>
        <taxon>Heteroconchia</taxon>
        <taxon>Euheterodonta</taxon>
        <taxon>Imparidentia</taxon>
        <taxon>Neoheterodontei</taxon>
        <taxon>Myida</taxon>
        <taxon>Dreissenoidea</taxon>
        <taxon>Dreissenidae</taxon>
        <taxon>Dreissena</taxon>
    </lineage>
</organism>
<keyword evidence="2" id="KW-0472">Membrane</keyword>
<evidence type="ECO:0000256" key="2">
    <source>
        <dbReference type="SAM" id="Phobius"/>
    </source>
</evidence>
<dbReference type="Proteomes" id="UP000828390">
    <property type="component" value="Unassembled WGS sequence"/>
</dbReference>
<reference evidence="3" key="2">
    <citation type="submission" date="2020-11" db="EMBL/GenBank/DDBJ databases">
        <authorList>
            <person name="McCartney M.A."/>
            <person name="Auch B."/>
            <person name="Kono T."/>
            <person name="Mallez S."/>
            <person name="Becker A."/>
            <person name="Gohl D.M."/>
            <person name="Silverstein K.A.T."/>
            <person name="Koren S."/>
            <person name="Bechman K.B."/>
            <person name="Herman A."/>
            <person name="Abrahante J.E."/>
            <person name="Garbe J."/>
        </authorList>
    </citation>
    <scope>NUCLEOTIDE SEQUENCE</scope>
    <source>
        <strain evidence="3">Duluth1</strain>
        <tissue evidence="3">Whole animal</tissue>
    </source>
</reference>
<feature type="compositionally biased region" description="Basic and acidic residues" evidence="1">
    <location>
        <begin position="1"/>
        <end position="12"/>
    </location>
</feature>
<evidence type="ECO:0000313" key="4">
    <source>
        <dbReference type="Proteomes" id="UP000828390"/>
    </source>
</evidence>
<comment type="caution">
    <text evidence="3">The sequence shown here is derived from an EMBL/GenBank/DDBJ whole genome shotgun (WGS) entry which is preliminary data.</text>
</comment>
<keyword evidence="4" id="KW-1185">Reference proteome</keyword>
<reference evidence="3" key="1">
    <citation type="journal article" date="2019" name="bioRxiv">
        <title>The Genome of the Zebra Mussel, Dreissena polymorpha: A Resource for Invasive Species Research.</title>
        <authorList>
            <person name="McCartney M.A."/>
            <person name="Auch B."/>
            <person name="Kono T."/>
            <person name="Mallez S."/>
            <person name="Zhang Y."/>
            <person name="Obille A."/>
            <person name="Becker A."/>
            <person name="Abrahante J.E."/>
            <person name="Garbe J."/>
            <person name="Badalamenti J.P."/>
            <person name="Herman A."/>
            <person name="Mangelson H."/>
            <person name="Liachko I."/>
            <person name="Sullivan S."/>
            <person name="Sone E.D."/>
            <person name="Koren S."/>
            <person name="Silverstein K.A.T."/>
            <person name="Beckman K.B."/>
            <person name="Gohl D.M."/>
        </authorList>
    </citation>
    <scope>NUCLEOTIDE SEQUENCE</scope>
    <source>
        <strain evidence="3">Duluth1</strain>
        <tissue evidence="3">Whole animal</tissue>
    </source>
</reference>
<sequence length="73" mass="8070">MKNDDTESRQDTAAESSSSMGKDFHSFTLFNLFLTASTATSLCTFFQLLAVHGFVLFVLGTMVLHLFVQTTIT</sequence>
<keyword evidence="2" id="KW-0812">Transmembrane</keyword>
<feature type="transmembrane region" description="Helical" evidence="2">
    <location>
        <begin position="54"/>
        <end position="72"/>
    </location>
</feature>